<organism evidence="2 3">
    <name type="scientific">Paenibacillus lycopersici</name>
    <dbReference type="NCBI Taxonomy" id="2704462"/>
    <lineage>
        <taxon>Bacteria</taxon>
        <taxon>Bacillati</taxon>
        <taxon>Bacillota</taxon>
        <taxon>Bacilli</taxon>
        <taxon>Bacillales</taxon>
        <taxon>Paenibacillaceae</taxon>
        <taxon>Paenibacillus</taxon>
    </lineage>
</organism>
<accession>A0A6C0FZL1</accession>
<dbReference type="Proteomes" id="UP000476064">
    <property type="component" value="Chromosome"/>
</dbReference>
<dbReference type="InterPro" id="IPR050950">
    <property type="entry name" value="HTH-type_LysR_regulators"/>
</dbReference>
<dbReference type="InterPro" id="IPR005119">
    <property type="entry name" value="LysR_subst-bd"/>
</dbReference>
<evidence type="ECO:0000313" key="2">
    <source>
        <dbReference type="EMBL" id="QHT60399.1"/>
    </source>
</evidence>
<dbReference type="GO" id="GO:0005829">
    <property type="term" value="C:cytosol"/>
    <property type="evidence" value="ECO:0007669"/>
    <property type="project" value="TreeGrafter"/>
</dbReference>
<keyword evidence="3" id="KW-1185">Reference proteome</keyword>
<dbReference type="PANTHER" id="PTHR30419">
    <property type="entry name" value="HTH-TYPE TRANSCRIPTIONAL REGULATOR YBHD"/>
    <property type="match status" value="1"/>
</dbReference>
<reference evidence="2 3" key="1">
    <citation type="submission" date="2020-01" db="EMBL/GenBank/DDBJ databases">
        <title>Paenibacillus sp. nov., isolated from tomato rhizosphere.</title>
        <authorList>
            <person name="Weon H.-Y."/>
            <person name="Lee S.A."/>
        </authorList>
    </citation>
    <scope>NUCLEOTIDE SEQUENCE [LARGE SCALE GENOMIC DNA]</scope>
    <source>
        <strain evidence="2 3">12200R-189</strain>
    </source>
</reference>
<evidence type="ECO:0000313" key="3">
    <source>
        <dbReference type="Proteomes" id="UP000476064"/>
    </source>
</evidence>
<dbReference type="AlphaFoldDB" id="A0A6C0FZL1"/>
<name>A0A6C0FZL1_9BACL</name>
<feature type="domain" description="LysR substrate-binding" evidence="1">
    <location>
        <begin position="49"/>
        <end position="188"/>
    </location>
</feature>
<sequence length="197" mass="22092">MGLTIFIRARSGSIPTKEGLEIIKKGFEVVNKLEEMKEGALRLSEFMNAELRVAAIPGVMNSLVQTVSSFRSEYQNISFRIVEGVSDDILHKLRLNELDIGLIGIRGDVSSIGPGILFEPIWDGRIVVGAWRTSPLAAKKKVTPEEMRKHSFALYDEAPVMDFVREFAMAHGPLILQFTSNNQNAIAMAMKETWRQR</sequence>
<proteinExistence type="predicted"/>
<dbReference type="GO" id="GO:0006355">
    <property type="term" value="P:regulation of DNA-templated transcription"/>
    <property type="evidence" value="ECO:0007669"/>
    <property type="project" value="TreeGrafter"/>
</dbReference>
<dbReference type="SUPFAM" id="SSF53850">
    <property type="entry name" value="Periplasmic binding protein-like II"/>
    <property type="match status" value="1"/>
</dbReference>
<dbReference type="CDD" id="cd05466">
    <property type="entry name" value="PBP2_LTTR_substrate"/>
    <property type="match status" value="1"/>
</dbReference>
<gene>
    <name evidence="2" type="ORF">GXP70_10940</name>
</gene>
<evidence type="ECO:0000259" key="1">
    <source>
        <dbReference type="Pfam" id="PF03466"/>
    </source>
</evidence>
<dbReference type="EMBL" id="CP048209">
    <property type="protein sequence ID" value="QHT60399.1"/>
    <property type="molecule type" value="Genomic_DNA"/>
</dbReference>
<protein>
    <recommendedName>
        <fullName evidence="1">LysR substrate-binding domain-containing protein</fullName>
    </recommendedName>
</protein>
<dbReference type="RefSeq" id="WP_162356597.1">
    <property type="nucleotide sequence ID" value="NZ_CP048209.1"/>
</dbReference>
<dbReference type="KEGG" id="plyc:GXP70_10940"/>
<dbReference type="Pfam" id="PF03466">
    <property type="entry name" value="LysR_substrate"/>
    <property type="match status" value="1"/>
</dbReference>
<dbReference type="Gene3D" id="3.40.190.290">
    <property type="match status" value="1"/>
</dbReference>